<dbReference type="EMBL" id="CAUWAG010000006">
    <property type="protein sequence ID" value="CAJ2503845.1"/>
    <property type="molecule type" value="Genomic_DNA"/>
</dbReference>
<name>A0AAI8VFA4_9PEZI</name>
<keyword evidence="1" id="KW-0378">Hydrolase</keyword>
<feature type="region of interest" description="Disordered" evidence="2">
    <location>
        <begin position="298"/>
        <end position="339"/>
    </location>
</feature>
<dbReference type="Gene3D" id="3.40.50.1820">
    <property type="entry name" value="alpha/beta hydrolase"/>
    <property type="match status" value="1"/>
</dbReference>
<comment type="caution">
    <text evidence="4">The sequence shown here is derived from an EMBL/GenBank/DDBJ whole genome shotgun (WGS) entry which is preliminary data.</text>
</comment>
<gene>
    <name evidence="4" type="ORF">KHLLAP_LOCUS4313</name>
</gene>
<accession>A0AAI8VFA4</accession>
<dbReference type="AlphaFoldDB" id="A0AAI8VFA4"/>
<sequence length="417" mass="45224">MQDLDALILPQAPPLDPAWLAWEAEANLRAPKPALSPIERQPLYAAQCRALHAKMMAPGAPYHDLSVGIRTSELSVPSSEDGYSIPVLRYELEEPERGNASNPAGRTVKIEDEDEAEESAARQADPEVGARTETAIDDDVVMIYYHGGGLTVGEADSEDLSCRQLIKYWYNTTQDPPSPPHRIVLYSIGYRLKPQHPARVCVADALSAYTHTRSLHSSTSSRTTTKTIIVGSSSGGLLATLVSQAAPRGTVHGILLRCPVTSDAWPAAGDLTSVPARLRYMHTSASASFETVLLSLPSPSSSSSPSPAPSPRSPSISPPGNNPTRAPRDALPSTPLELPEPKWTGLPRAWIQVCTNDVLYSEGLCYASALQQHNAGVEVQLDVVRGWPHTFWLKYPHLARAREADEAMVRGLRWLLA</sequence>
<feature type="domain" description="Alpha/beta hydrolase fold-3" evidence="3">
    <location>
        <begin position="334"/>
        <end position="392"/>
    </location>
</feature>
<reference evidence="4" key="1">
    <citation type="submission" date="2023-10" db="EMBL/GenBank/DDBJ databases">
        <authorList>
            <person name="Hackl T."/>
        </authorList>
    </citation>
    <scope>NUCLEOTIDE SEQUENCE</scope>
</reference>
<dbReference type="SUPFAM" id="SSF53474">
    <property type="entry name" value="alpha/beta-Hydrolases"/>
    <property type="match status" value="1"/>
</dbReference>
<dbReference type="InterPro" id="IPR029058">
    <property type="entry name" value="AB_hydrolase_fold"/>
</dbReference>
<dbReference type="PANTHER" id="PTHR48081:SF8">
    <property type="entry name" value="ALPHA_BETA HYDROLASE FOLD-3 DOMAIN-CONTAINING PROTEIN-RELATED"/>
    <property type="match status" value="1"/>
</dbReference>
<feature type="domain" description="Alpha/beta hydrolase fold-3" evidence="3">
    <location>
        <begin position="142"/>
        <end position="263"/>
    </location>
</feature>
<organism evidence="4 5">
    <name type="scientific">Anthostomella pinea</name>
    <dbReference type="NCBI Taxonomy" id="933095"/>
    <lineage>
        <taxon>Eukaryota</taxon>
        <taxon>Fungi</taxon>
        <taxon>Dikarya</taxon>
        <taxon>Ascomycota</taxon>
        <taxon>Pezizomycotina</taxon>
        <taxon>Sordariomycetes</taxon>
        <taxon>Xylariomycetidae</taxon>
        <taxon>Xylariales</taxon>
        <taxon>Xylariaceae</taxon>
        <taxon>Anthostomella</taxon>
    </lineage>
</organism>
<dbReference type="GO" id="GO:0016787">
    <property type="term" value="F:hydrolase activity"/>
    <property type="evidence" value="ECO:0007669"/>
    <property type="project" value="UniProtKB-KW"/>
</dbReference>
<dbReference type="InterPro" id="IPR013094">
    <property type="entry name" value="AB_hydrolase_3"/>
</dbReference>
<dbReference type="InterPro" id="IPR050300">
    <property type="entry name" value="GDXG_lipolytic_enzyme"/>
</dbReference>
<dbReference type="PANTHER" id="PTHR48081">
    <property type="entry name" value="AB HYDROLASE SUPERFAMILY PROTEIN C4A8.06C"/>
    <property type="match status" value="1"/>
</dbReference>
<evidence type="ECO:0000256" key="2">
    <source>
        <dbReference type="SAM" id="MobiDB-lite"/>
    </source>
</evidence>
<evidence type="ECO:0000313" key="5">
    <source>
        <dbReference type="Proteomes" id="UP001295740"/>
    </source>
</evidence>
<feature type="region of interest" description="Disordered" evidence="2">
    <location>
        <begin position="94"/>
        <end position="131"/>
    </location>
</feature>
<protein>
    <submittedName>
        <fullName evidence="4">Uu.00g112390.m01.CDS01</fullName>
    </submittedName>
</protein>
<evidence type="ECO:0000256" key="1">
    <source>
        <dbReference type="ARBA" id="ARBA00022801"/>
    </source>
</evidence>
<dbReference type="Proteomes" id="UP001295740">
    <property type="component" value="Unassembled WGS sequence"/>
</dbReference>
<keyword evidence="5" id="KW-1185">Reference proteome</keyword>
<proteinExistence type="predicted"/>
<feature type="compositionally biased region" description="Pro residues" evidence="2">
    <location>
        <begin position="306"/>
        <end position="321"/>
    </location>
</feature>
<evidence type="ECO:0000259" key="3">
    <source>
        <dbReference type="Pfam" id="PF07859"/>
    </source>
</evidence>
<dbReference type="Pfam" id="PF07859">
    <property type="entry name" value="Abhydrolase_3"/>
    <property type="match status" value="2"/>
</dbReference>
<evidence type="ECO:0000313" key="4">
    <source>
        <dbReference type="EMBL" id="CAJ2503845.1"/>
    </source>
</evidence>